<accession>A0A2V2YZQ3</accession>
<organism evidence="4 5">
    <name type="scientific">Paenibacillus cellulosilyticus</name>
    <dbReference type="NCBI Taxonomy" id="375489"/>
    <lineage>
        <taxon>Bacteria</taxon>
        <taxon>Bacillati</taxon>
        <taxon>Bacillota</taxon>
        <taxon>Bacilli</taxon>
        <taxon>Bacillales</taxon>
        <taxon>Paenibacillaceae</taxon>
        <taxon>Paenibacillus</taxon>
    </lineage>
</organism>
<sequence>MQSSHLIALIQPYENDHQNGLTFLKTGNHEHNVSYGQLYRRSSAVLAKLQQAGLKAGDQLILQIEDNEKFLYVFWACILGGIVAVPVTVGNNHEHNLKLFKIWAMLDQPYLVAYRDRVDTLRTFSAGRPEEAAMPQMMQSTLYAEELVDERDESLSSQAVIASPSEKDTAFIQFSSGSTGEPKGVVLSHENLIANLRAISIAFETTPNDSVFGWMPLTHDMGLIGCHLYPLYANINQISMQTWLFIRRPALWFQKAAEYRATILFATNFAYKFFLSSFKPAGKDQMDLRSARLLVTGAEPISPDIERDLLSVLQPYGLSERAICNVYGLAEATVGAAIPKVKSGLIEFLVDRRYLNIGNKIRECTQGDQHVLKLVDVGEAIEDCEIRIADVDGLVFEDDIIGHIQIRGKNVTKGYYKNPQATNKVMTSDGWLDTGDLGFMRKGRLVITGRVKELIIIQGQNIYPHDIERLATEVDGIQLGDVAAVGSLNQERHEEELLLFIAYTKALEQFAPLALEVRKHILEATGLVVSKVIPIRKVPKTTSGKIQRIQLADRWSSGEFDDIYRRLSQEDDHALLPANAETETETEKTILAICRELLGARNLSLHDNFKDYGMSSMLLSKLFERLNEHYPGKLKLTDIFSYPTAYQIARLQQNKKEAAIEGIEVPIEYCDPNRMTFKKYEMVLTEETQACFQHYATAEGISVHALLATVPAPILSGLAQQDHCILHMMLEEEGVVVPVSIPVAQFSDYTELCTFVNRLSKRKDLSSFFEWSELEVVPNQAPANAIRVLIYRRSLMPRTPKPSQYFEIVVELFEEGERMGVYMEFNRMLGEPFAASFVQNMSNALQALEDSLLAKES</sequence>
<gene>
    <name evidence="4" type="ORF">DFQ01_102224</name>
</gene>
<protein>
    <submittedName>
        <fullName evidence="4">Acyl-CoA synthetase (AMP-forming)/AMP-acid ligase II</fullName>
    </submittedName>
</protein>
<evidence type="ECO:0000313" key="4">
    <source>
        <dbReference type="EMBL" id="PWW07332.1"/>
    </source>
</evidence>
<dbReference type="InterPro" id="IPR045851">
    <property type="entry name" value="AMP-bd_C_sf"/>
</dbReference>
<keyword evidence="2" id="KW-0812">Transmembrane</keyword>
<dbReference type="Gene3D" id="3.40.50.12780">
    <property type="entry name" value="N-terminal domain of ligase-like"/>
    <property type="match status" value="1"/>
</dbReference>
<dbReference type="InterPro" id="IPR000873">
    <property type="entry name" value="AMP-dep_synth/lig_dom"/>
</dbReference>
<dbReference type="PANTHER" id="PTHR22754:SF32">
    <property type="entry name" value="DISCO-INTERACTING PROTEIN 2"/>
    <property type="match status" value="1"/>
</dbReference>
<dbReference type="InterPro" id="IPR020845">
    <property type="entry name" value="AMP-binding_CS"/>
</dbReference>
<dbReference type="Proteomes" id="UP000246635">
    <property type="component" value="Unassembled WGS sequence"/>
</dbReference>
<evidence type="ECO:0000256" key="1">
    <source>
        <dbReference type="ARBA" id="ARBA00006432"/>
    </source>
</evidence>
<dbReference type="SUPFAM" id="SSF56801">
    <property type="entry name" value="Acetyl-CoA synthetase-like"/>
    <property type="match status" value="1"/>
</dbReference>
<dbReference type="GO" id="GO:0006633">
    <property type="term" value="P:fatty acid biosynthetic process"/>
    <property type="evidence" value="ECO:0007669"/>
    <property type="project" value="TreeGrafter"/>
</dbReference>
<dbReference type="RefSeq" id="WP_110042582.1">
    <property type="nucleotide sequence ID" value="NZ_CP054612.1"/>
</dbReference>
<dbReference type="GO" id="GO:0016874">
    <property type="term" value="F:ligase activity"/>
    <property type="evidence" value="ECO:0007669"/>
    <property type="project" value="UniProtKB-KW"/>
</dbReference>
<dbReference type="EMBL" id="QGTQ01000002">
    <property type="protein sequence ID" value="PWW07332.1"/>
    <property type="molecule type" value="Genomic_DNA"/>
</dbReference>
<keyword evidence="2" id="KW-1133">Transmembrane helix</keyword>
<dbReference type="SUPFAM" id="SSF47336">
    <property type="entry name" value="ACP-like"/>
    <property type="match status" value="1"/>
</dbReference>
<dbReference type="Pfam" id="PF00550">
    <property type="entry name" value="PP-binding"/>
    <property type="match status" value="1"/>
</dbReference>
<dbReference type="PROSITE" id="PS50075">
    <property type="entry name" value="CARRIER"/>
    <property type="match status" value="1"/>
</dbReference>
<dbReference type="PANTHER" id="PTHR22754">
    <property type="entry name" value="DISCO-INTERACTING PROTEIN 2 DIP2 -RELATED"/>
    <property type="match status" value="1"/>
</dbReference>
<reference evidence="4 5" key="1">
    <citation type="submission" date="2018-05" db="EMBL/GenBank/DDBJ databases">
        <title>Genomic Encyclopedia of Type Strains, Phase III (KMG-III): the genomes of soil and plant-associated and newly described type strains.</title>
        <authorList>
            <person name="Whitman W."/>
        </authorList>
    </citation>
    <scope>NUCLEOTIDE SEQUENCE [LARGE SCALE GENOMIC DNA]</scope>
    <source>
        <strain evidence="4 5">CECT 5696</strain>
    </source>
</reference>
<evidence type="ECO:0000256" key="2">
    <source>
        <dbReference type="SAM" id="Phobius"/>
    </source>
</evidence>
<dbReference type="GO" id="GO:0070566">
    <property type="term" value="F:adenylyltransferase activity"/>
    <property type="evidence" value="ECO:0007669"/>
    <property type="project" value="TreeGrafter"/>
</dbReference>
<keyword evidence="4" id="KW-0436">Ligase</keyword>
<feature type="transmembrane region" description="Helical" evidence="2">
    <location>
        <begin position="70"/>
        <end position="89"/>
    </location>
</feature>
<dbReference type="PROSITE" id="PS00455">
    <property type="entry name" value="AMP_BINDING"/>
    <property type="match status" value="1"/>
</dbReference>
<dbReference type="InterPro" id="IPR036736">
    <property type="entry name" value="ACP-like_sf"/>
</dbReference>
<name>A0A2V2YZQ3_9BACL</name>
<dbReference type="OrthoDB" id="9765680at2"/>
<proteinExistence type="inferred from homology"/>
<dbReference type="Gene3D" id="3.30.300.30">
    <property type="match status" value="1"/>
</dbReference>
<dbReference type="Gene3D" id="1.10.1200.10">
    <property type="entry name" value="ACP-like"/>
    <property type="match status" value="1"/>
</dbReference>
<dbReference type="InterPro" id="IPR042099">
    <property type="entry name" value="ANL_N_sf"/>
</dbReference>
<dbReference type="AlphaFoldDB" id="A0A2V2YZQ3"/>
<keyword evidence="5" id="KW-1185">Reference proteome</keyword>
<keyword evidence="2" id="KW-0472">Membrane</keyword>
<comment type="similarity">
    <text evidence="1">Belongs to the ATP-dependent AMP-binding enzyme family.</text>
</comment>
<dbReference type="Pfam" id="PF00501">
    <property type="entry name" value="AMP-binding"/>
    <property type="match status" value="1"/>
</dbReference>
<evidence type="ECO:0000259" key="3">
    <source>
        <dbReference type="PROSITE" id="PS50075"/>
    </source>
</evidence>
<evidence type="ECO:0000313" key="5">
    <source>
        <dbReference type="Proteomes" id="UP000246635"/>
    </source>
</evidence>
<comment type="caution">
    <text evidence="4">The sequence shown here is derived from an EMBL/GenBank/DDBJ whole genome shotgun (WGS) entry which is preliminary data.</text>
</comment>
<dbReference type="GO" id="GO:0005886">
    <property type="term" value="C:plasma membrane"/>
    <property type="evidence" value="ECO:0007669"/>
    <property type="project" value="TreeGrafter"/>
</dbReference>
<dbReference type="InterPro" id="IPR009081">
    <property type="entry name" value="PP-bd_ACP"/>
</dbReference>
<feature type="domain" description="Carrier" evidence="3">
    <location>
        <begin position="581"/>
        <end position="656"/>
    </location>
</feature>